<dbReference type="InterPro" id="IPR053842">
    <property type="entry name" value="NikA-like"/>
</dbReference>
<accession>A0ABP6RK71</accession>
<sequence length="117" mass="12791">MTRDPHDGAASDEAEWHQLHREELEADFDDAEEIAVEVAQPLNVSTSFRMSREEAAAIREAAATAGLSQSEWIRTVCVAAANRTTAQVTGISAFEARKLRSLLEQAERIVRPATQAG</sequence>
<comment type="caution">
    <text evidence="1">The sequence shown here is derived from an EMBL/GenBank/DDBJ whole genome shotgun (WGS) entry which is preliminary data.</text>
</comment>
<dbReference type="RefSeq" id="WP_224958281.1">
    <property type="nucleotide sequence ID" value="NZ_BAAAYK010000038.1"/>
</dbReference>
<name>A0ABP6RK71_9PSEU</name>
<dbReference type="EMBL" id="BAAAYK010000038">
    <property type="protein sequence ID" value="GAA3355087.1"/>
    <property type="molecule type" value="Genomic_DNA"/>
</dbReference>
<organism evidence="1 2">
    <name type="scientific">Saccharopolyspora gregorii</name>
    <dbReference type="NCBI Taxonomy" id="33914"/>
    <lineage>
        <taxon>Bacteria</taxon>
        <taxon>Bacillati</taxon>
        <taxon>Actinomycetota</taxon>
        <taxon>Actinomycetes</taxon>
        <taxon>Pseudonocardiales</taxon>
        <taxon>Pseudonocardiaceae</taxon>
        <taxon>Saccharopolyspora</taxon>
    </lineage>
</organism>
<evidence type="ECO:0000313" key="2">
    <source>
        <dbReference type="Proteomes" id="UP001500483"/>
    </source>
</evidence>
<reference evidence="2" key="1">
    <citation type="journal article" date="2019" name="Int. J. Syst. Evol. Microbiol.">
        <title>The Global Catalogue of Microorganisms (GCM) 10K type strain sequencing project: providing services to taxonomists for standard genome sequencing and annotation.</title>
        <authorList>
            <consortium name="The Broad Institute Genomics Platform"/>
            <consortium name="The Broad Institute Genome Sequencing Center for Infectious Disease"/>
            <person name="Wu L."/>
            <person name="Ma J."/>
        </authorList>
    </citation>
    <scope>NUCLEOTIDE SEQUENCE [LARGE SCALE GENOMIC DNA]</scope>
    <source>
        <strain evidence="2">JCM 9687</strain>
    </source>
</reference>
<dbReference type="Proteomes" id="UP001500483">
    <property type="component" value="Unassembled WGS sequence"/>
</dbReference>
<gene>
    <name evidence="1" type="ORF">GCM10020366_13780</name>
</gene>
<protein>
    <recommendedName>
        <fullName evidence="3">Ribbon-helix-helix protein, CopG family</fullName>
    </recommendedName>
</protein>
<proteinExistence type="predicted"/>
<evidence type="ECO:0000313" key="1">
    <source>
        <dbReference type="EMBL" id="GAA3355087.1"/>
    </source>
</evidence>
<dbReference type="Pfam" id="PF21983">
    <property type="entry name" value="NikA-like"/>
    <property type="match status" value="1"/>
</dbReference>
<evidence type="ECO:0008006" key="3">
    <source>
        <dbReference type="Google" id="ProtNLM"/>
    </source>
</evidence>
<keyword evidence="2" id="KW-1185">Reference proteome</keyword>